<sequence>MLINPLNWFTGWLTIALLQGNFLTWDTVQALPIDNLENPIKQLERNLEIVSQQLKEIGKETEACKHASNTTGLNETAGHNMTDLAQLLQNTISLDQNLSKLDEGKGNFSSSSKNQSSNYPANEENVIRNTRTANPKQHHTNETASLAESKQREQSFASANVNVPSATNATNQNDRQTHNFASFTRSDPVYAQADHQSLYSNAETAYAISENANRFQETHISFIDKPVKISGNQKNSTGDTQASNVTHGSHETVSFSRPQKVYSSLDEIENKTETNGIESFHIQEERSSYDNFEHSEPLRLVMNQSRNLNATNVTCITTSTHSPKPCNATNIHENKSISAKINQQNLTRLGRAINATLASHVNASHEISQKTNNDSGPLSTKVDPQNSVQDVTNITATATASNITHDNNETTTSVNLDGDSYSTFNSKQLKNFIISSQSKCATEQTVTVQEPFGDANFLETDLLGLLLNQTLNATNTRRNPEPYHKTLPPAPRKRNDNYDDDDVEESDGETEASKESNVPEDAEKSMALDTWDEKSSSKSIENDAEEYEISTESVVTIAQNLTTNTAANVTEVGNVSLSNNGSEVTHSDIDDANIHENATTISLTKEENFAPTTELINNATESNTTYVTNGTNASLNESISHSVNMTANEQNSTTNLDAIGESPEHLNTVNYAGFEEMSLFEFLVSQLTKNTTAKYAKTATHAASKATAANLKTKDANMANVTRTLNETTTSLNESQAHNATSLTLENQHLIGEVGPKIEEKENKTLTPYGVADFHEDKASNVISAEIERNSTVKAAAINANKSVSHIASSFAENEPATALSNQENLSLNPRATENSNSSILTVSPQQLTNSDGDEAGAKANVSDGTRRVNDYSSFREIEVLKTLVNDIVKNLGSKENSTNLKHSAKKTNMTHSVHNKNETTKALNGSATGKAGQAGTGNITKGPKGLTETDADDEISGVFKLNEIKPVVAPNQHETNSTPDTNETASLNASYATNVTNMTTESAAALNTSNVLDENIETTNATDPTNEKIWTVNTTVANNESVTMQNTAGATNENTATENVTGSANKSATAKSDSGPRNESVATADATGLASKSVVAENAPEPENESVAAENVTGPANKSATAESDSGLRNESVAAENVTGSTNKSATAESDSGPRNESVATESETGATEAIAATQNITNPAANGASGTNETVQQENTTSVANETMPAANKTNSSNEIVNATNSIESQSVMAANGDNSVNDSVSPAKETIGNNANELAAIPTNVSNDTAPATNTITESVPVVESQTIQNFASFAENNPITTLVSQVVESDTNAVNETTPCNSSQGTLKTNCVNADQQKFTQNTEMINVNSTSKETCACSAHQQVSAIRNFAESEPFATLKNPSVYIEDMSAFEGSKKNQQNLHKDNLIKQNNGTDHTMDARLADLQNSTTNKTDMLPNVPYDSSKIAEDVAIDISTYLPISMNNEEALHPMRIKNQSSEAPTTSNLETKPTTSGNQAKTLGSTEKKMSNDEVAKIRENLKFAFNTSSSAMESHAKDENSSSGGSKVSSFRSFAQNEPLFAEKTKTTNATEHNMHVKMKIDRRSQDEVAKEEFTSNSFRFKPDNDFYRSPHFLYMDQTTKTAKNPLANASTIQTKEEETNVTFLIKNATNSCCQTNCSSPMGCESLKVGELLNNTDKVNITSSAGETPSLTSSLSDASNAVQVKQPAEKTFAEEAEPMGGKLPAMDQSTQEMKENFRPESSSALHNIEFLKIAQNLAYEFARGENQITEEEFGKVAKFQEDEEDESSVGEDTKSITDEDGRESHNIEDESDDISAKAVAELSAEVEETTTTTSIDAVESMEPEESMYEERAPRKLKHHRNLDGVEMFYGYSSVKHN</sequence>
<feature type="compositionally biased region" description="Basic and acidic residues" evidence="2">
    <location>
        <begin position="1789"/>
        <end position="1806"/>
    </location>
</feature>
<keyword evidence="1" id="KW-0175">Coiled coil</keyword>
<feature type="chain" id="PRO_5008403371" evidence="3">
    <location>
        <begin position="31"/>
        <end position="1875"/>
    </location>
</feature>
<feature type="compositionally biased region" description="Polar residues" evidence="2">
    <location>
        <begin position="1064"/>
        <end position="1082"/>
    </location>
</feature>
<name>A0A1B0A011_GLOPL</name>
<feature type="signal peptide" evidence="3">
    <location>
        <begin position="1"/>
        <end position="30"/>
    </location>
</feature>
<evidence type="ECO:0000256" key="2">
    <source>
        <dbReference type="SAM" id="MobiDB-lite"/>
    </source>
</evidence>
<feature type="region of interest" description="Disordered" evidence="2">
    <location>
        <begin position="918"/>
        <end position="950"/>
    </location>
</feature>
<evidence type="ECO:0000256" key="1">
    <source>
        <dbReference type="SAM" id="Coils"/>
    </source>
</evidence>
<evidence type="ECO:0000313" key="4">
    <source>
        <dbReference type="EnsemblMetazoa" id="GPAI030284-PA"/>
    </source>
</evidence>
<proteinExistence type="predicted"/>
<feature type="region of interest" description="Disordered" evidence="2">
    <location>
        <begin position="473"/>
        <end position="545"/>
    </location>
</feature>
<dbReference type="Proteomes" id="UP000092445">
    <property type="component" value="Unassembled WGS sequence"/>
</dbReference>
<feature type="region of interest" description="Disordered" evidence="2">
    <location>
        <begin position="845"/>
        <end position="864"/>
    </location>
</feature>
<feature type="region of interest" description="Disordered" evidence="2">
    <location>
        <begin position="1046"/>
        <end position="1167"/>
    </location>
</feature>
<feature type="compositionally biased region" description="Low complexity" evidence="2">
    <location>
        <begin position="1814"/>
        <end position="1836"/>
    </location>
</feature>
<reference evidence="5" key="1">
    <citation type="submission" date="2014-03" db="EMBL/GenBank/DDBJ databases">
        <authorList>
            <person name="Aksoy S."/>
            <person name="Warren W."/>
            <person name="Wilson R.K."/>
        </authorList>
    </citation>
    <scope>NUCLEOTIDE SEQUENCE [LARGE SCALE GENOMIC DNA]</scope>
    <source>
        <strain evidence="5">IAEA</strain>
    </source>
</reference>
<feature type="region of interest" description="Disordered" evidence="2">
    <location>
        <begin position="1527"/>
        <end position="1549"/>
    </location>
</feature>
<evidence type="ECO:0000313" key="5">
    <source>
        <dbReference type="Proteomes" id="UP000092445"/>
    </source>
</evidence>
<feature type="region of interest" description="Disordered" evidence="2">
    <location>
        <begin position="231"/>
        <end position="254"/>
    </location>
</feature>
<feature type="region of interest" description="Disordered" evidence="2">
    <location>
        <begin position="103"/>
        <end position="156"/>
    </location>
</feature>
<feature type="compositionally biased region" description="Polar residues" evidence="2">
    <location>
        <begin position="1139"/>
        <end position="1167"/>
    </location>
</feature>
<feature type="coiled-coil region" evidence="1">
    <location>
        <begin position="33"/>
        <end position="60"/>
    </location>
</feature>
<feature type="compositionally biased region" description="Low complexity" evidence="2">
    <location>
        <begin position="107"/>
        <end position="118"/>
    </location>
</feature>
<feature type="region of interest" description="Disordered" evidence="2">
    <location>
        <begin position="1776"/>
        <end position="1853"/>
    </location>
</feature>
<dbReference type="VEuPathDB" id="VectorBase:GPAI030284"/>
<accession>A0A1B0A011</accession>
<dbReference type="EnsemblMetazoa" id="GPAI030284-RA">
    <property type="protein sequence ID" value="GPAI030284-PA"/>
    <property type="gene ID" value="GPAI030284"/>
</dbReference>
<dbReference type="STRING" id="7398.A0A1B0A011"/>
<feature type="region of interest" description="Disordered" evidence="2">
    <location>
        <begin position="1476"/>
        <end position="1509"/>
    </location>
</feature>
<feature type="region of interest" description="Disordered" evidence="2">
    <location>
        <begin position="1180"/>
        <end position="1199"/>
    </location>
</feature>
<keyword evidence="5" id="KW-1185">Reference proteome</keyword>
<feature type="compositionally biased region" description="Acidic residues" evidence="2">
    <location>
        <begin position="498"/>
        <end position="510"/>
    </location>
</feature>
<feature type="compositionally biased region" description="Polar residues" evidence="2">
    <location>
        <begin position="1115"/>
        <end position="1130"/>
    </location>
</feature>
<keyword evidence="3" id="KW-0732">Signal</keyword>
<feature type="region of interest" description="Disordered" evidence="2">
    <location>
        <begin position="364"/>
        <end position="385"/>
    </location>
</feature>
<feature type="compositionally biased region" description="Basic and acidic residues" evidence="2">
    <location>
        <begin position="521"/>
        <end position="536"/>
    </location>
</feature>
<feature type="compositionally biased region" description="Polar residues" evidence="2">
    <location>
        <begin position="1476"/>
        <end position="1502"/>
    </location>
</feature>
<feature type="compositionally biased region" description="Polar residues" evidence="2">
    <location>
        <begin position="142"/>
        <end position="156"/>
    </location>
</feature>
<reference evidence="4" key="2">
    <citation type="submission" date="2020-05" db="UniProtKB">
        <authorList>
            <consortium name="EnsemblMetazoa"/>
        </authorList>
    </citation>
    <scope>IDENTIFICATION</scope>
    <source>
        <strain evidence="4">IAEA</strain>
    </source>
</reference>
<evidence type="ECO:0000256" key="3">
    <source>
        <dbReference type="SAM" id="SignalP"/>
    </source>
</evidence>
<feature type="compositionally biased region" description="Low complexity" evidence="2">
    <location>
        <begin position="1539"/>
        <end position="1549"/>
    </location>
</feature>
<protein>
    <submittedName>
        <fullName evidence="4">Uncharacterized protein</fullName>
    </submittedName>
</protein>
<feature type="compositionally biased region" description="Low complexity" evidence="2">
    <location>
        <begin position="1047"/>
        <end position="1063"/>
    </location>
</feature>
<organism evidence="4 5">
    <name type="scientific">Glossina pallidipes</name>
    <name type="common">Tsetse fly</name>
    <dbReference type="NCBI Taxonomy" id="7398"/>
    <lineage>
        <taxon>Eukaryota</taxon>
        <taxon>Metazoa</taxon>
        <taxon>Ecdysozoa</taxon>
        <taxon>Arthropoda</taxon>
        <taxon>Hexapoda</taxon>
        <taxon>Insecta</taxon>
        <taxon>Pterygota</taxon>
        <taxon>Neoptera</taxon>
        <taxon>Endopterygota</taxon>
        <taxon>Diptera</taxon>
        <taxon>Brachycera</taxon>
        <taxon>Muscomorpha</taxon>
        <taxon>Hippoboscoidea</taxon>
        <taxon>Glossinidae</taxon>
        <taxon>Glossina</taxon>
    </lineage>
</organism>